<dbReference type="AlphaFoldDB" id="A0A3G6YIG7"/>
<dbReference type="EMBL" id="CP033540">
    <property type="protein sequence ID" value="AZC00189.1"/>
    <property type="molecule type" value="Genomic_DNA"/>
</dbReference>
<evidence type="ECO:0000313" key="2">
    <source>
        <dbReference type="Proteomes" id="UP000254410"/>
    </source>
</evidence>
<gene>
    <name evidence="1" type="ORF">DKE52_004855</name>
</gene>
<reference evidence="1 2" key="1">
    <citation type="submission" date="2018-11" db="EMBL/GenBank/DDBJ databases">
        <authorList>
            <person name="Kuo S.-C."/>
            <person name="Chen F.-J."/>
            <person name="Liao Y.-C."/>
        </authorList>
    </citation>
    <scope>NUCLEOTIDE SEQUENCE [LARGE SCALE GENOMIC DNA]</scope>
    <source>
        <strain evidence="1 2">2014S06-099</strain>
    </source>
</reference>
<evidence type="ECO:0000313" key="1">
    <source>
        <dbReference type="EMBL" id="AZC00189.1"/>
    </source>
</evidence>
<reference evidence="1 2" key="2">
    <citation type="submission" date="2018-12" db="EMBL/GenBank/DDBJ databases">
        <title>Molecular Epidemiology of Emerging Carbapenem-Resistance in Acinetobacter nosocomialis and Acinetobacter pittii in Taiwan, 2010-2014.</title>
        <authorList>
            <person name="Huang W.-C."/>
            <person name="Wang H.-Y."/>
            <person name="Lai J.-F."/>
            <person name="Lauderdale T.-L."/>
            <person name="Sytwu H.-K."/>
        </authorList>
    </citation>
    <scope>NUCLEOTIDE SEQUENCE [LARGE SCALE GENOMIC DNA]</scope>
    <source>
        <strain evidence="1 2">2014S06-099</strain>
    </source>
</reference>
<accession>A0A3G6YIG7</accession>
<protein>
    <submittedName>
        <fullName evidence="1">Uncharacterized protein</fullName>
    </submittedName>
</protein>
<sequence length="67" mass="7990">MAVISFSFNNQFHHLKKFLSKKINLTCDYNFTYLDSYYKNIGLVNSIIKGAKNHYVFIQMYNKQDDN</sequence>
<organism evidence="1 2">
    <name type="scientific">Acinetobacter pittii</name>
    <name type="common">Acinetobacter genomosp. 3</name>
    <dbReference type="NCBI Taxonomy" id="48296"/>
    <lineage>
        <taxon>Bacteria</taxon>
        <taxon>Pseudomonadati</taxon>
        <taxon>Pseudomonadota</taxon>
        <taxon>Gammaproteobacteria</taxon>
        <taxon>Moraxellales</taxon>
        <taxon>Moraxellaceae</taxon>
        <taxon>Acinetobacter</taxon>
        <taxon>Acinetobacter calcoaceticus/baumannii complex</taxon>
    </lineage>
</organism>
<name>A0A3G6YIG7_ACIPI</name>
<dbReference type="Proteomes" id="UP000254410">
    <property type="component" value="Chromosome"/>
</dbReference>
<proteinExistence type="predicted"/>